<reference evidence="2" key="2">
    <citation type="submission" date="2025-09" db="UniProtKB">
        <authorList>
            <consortium name="Ensembl"/>
        </authorList>
    </citation>
    <scope>IDENTIFICATION</scope>
</reference>
<feature type="domain" description="C-type lectin" evidence="1">
    <location>
        <begin position="29"/>
        <end position="129"/>
    </location>
</feature>
<dbReference type="InterPro" id="IPR001304">
    <property type="entry name" value="C-type_lectin-like"/>
</dbReference>
<dbReference type="PANTHER" id="PTHR45784">
    <property type="entry name" value="C-TYPE LECTIN DOMAIN FAMILY 20 MEMBER A-RELATED"/>
    <property type="match status" value="1"/>
</dbReference>
<evidence type="ECO:0000259" key="1">
    <source>
        <dbReference type="PROSITE" id="PS50041"/>
    </source>
</evidence>
<dbReference type="Pfam" id="PF00059">
    <property type="entry name" value="Lectin_C"/>
    <property type="match status" value="1"/>
</dbReference>
<dbReference type="PANTHER" id="PTHR45784:SF8">
    <property type="entry name" value="C-TYPE MANNOSE RECEPTOR 2-RELATED"/>
    <property type="match status" value="1"/>
</dbReference>
<sequence>VVGFLLENLPFCTDTHGVRWGRASCSNKYPFFCHVNFILVQENKTWEEALVYCRSHYTDLASFHCGWPVNQIKNETNDAQTDRVWTGLRFLDGDWFWLNVKNVQNNLPLPTCPTEPHRCGAHNTKTERW</sequence>
<protein>
    <recommendedName>
        <fullName evidence="1">C-type lectin domain-containing protein</fullName>
    </recommendedName>
</protein>
<keyword evidence="3" id="KW-1185">Reference proteome</keyword>
<dbReference type="Ensembl" id="ENSSRHT00000065025.1">
    <property type="protein sequence ID" value="ENSSRHP00000063267.1"/>
    <property type="gene ID" value="ENSSRHG00000031544.1"/>
</dbReference>
<proteinExistence type="predicted"/>
<dbReference type="SUPFAM" id="SSF56436">
    <property type="entry name" value="C-type lectin-like"/>
    <property type="match status" value="1"/>
</dbReference>
<dbReference type="PROSITE" id="PS50041">
    <property type="entry name" value="C_TYPE_LECTIN_2"/>
    <property type="match status" value="1"/>
</dbReference>
<dbReference type="Proteomes" id="UP000472270">
    <property type="component" value="Unassembled WGS sequence"/>
</dbReference>
<name>A0A673KFK3_9TELE</name>
<dbReference type="Gene3D" id="3.10.100.10">
    <property type="entry name" value="Mannose-Binding Protein A, subunit A"/>
    <property type="match status" value="1"/>
</dbReference>
<dbReference type="AlphaFoldDB" id="A0A673KFK3"/>
<reference evidence="2" key="1">
    <citation type="submission" date="2025-08" db="UniProtKB">
        <authorList>
            <consortium name="Ensembl"/>
        </authorList>
    </citation>
    <scope>IDENTIFICATION</scope>
</reference>
<organism evidence="2 3">
    <name type="scientific">Sinocyclocheilus rhinocerous</name>
    <dbReference type="NCBI Taxonomy" id="307959"/>
    <lineage>
        <taxon>Eukaryota</taxon>
        <taxon>Metazoa</taxon>
        <taxon>Chordata</taxon>
        <taxon>Craniata</taxon>
        <taxon>Vertebrata</taxon>
        <taxon>Euteleostomi</taxon>
        <taxon>Actinopterygii</taxon>
        <taxon>Neopterygii</taxon>
        <taxon>Teleostei</taxon>
        <taxon>Ostariophysi</taxon>
        <taxon>Cypriniformes</taxon>
        <taxon>Cyprinidae</taxon>
        <taxon>Cyprininae</taxon>
        <taxon>Sinocyclocheilus</taxon>
    </lineage>
</organism>
<dbReference type="InterPro" id="IPR016187">
    <property type="entry name" value="CTDL_fold"/>
</dbReference>
<accession>A0A673KFK3</accession>
<evidence type="ECO:0000313" key="2">
    <source>
        <dbReference type="Ensembl" id="ENSSRHP00000063267.1"/>
    </source>
</evidence>
<dbReference type="InterPro" id="IPR016186">
    <property type="entry name" value="C-type_lectin-like/link_sf"/>
</dbReference>
<evidence type="ECO:0000313" key="3">
    <source>
        <dbReference type="Proteomes" id="UP000472270"/>
    </source>
</evidence>